<accession>A0A4Y9Y7S5</accession>
<dbReference type="InterPro" id="IPR029058">
    <property type="entry name" value="AB_hydrolase_fold"/>
</dbReference>
<dbReference type="EMBL" id="SEKV01000352">
    <property type="protein sequence ID" value="TFY58564.1"/>
    <property type="molecule type" value="Genomic_DNA"/>
</dbReference>
<proteinExistence type="predicted"/>
<feature type="region of interest" description="Disordered" evidence="1">
    <location>
        <begin position="346"/>
        <end position="369"/>
    </location>
</feature>
<feature type="region of interest" description="Disordered" evidence="1">
    <location>
        <begin position="392"/>
        <end position="415"/>
    </location>
</feature>
<name>A0A4Y9Y7S5_9APHY</name>
<dbReference type="AlphaFoldDB" id="A0A4Y9Y7S5"/>
<feature type="compositionally biased region" description="Basic residues" evidence="1">
    <location>
        <begin position="397"/>
        <end position="408"/>
    </location>
</feature>
<evidence type="ECO:0000313" key="2">
    <source>
        <dbReference type="EMBL" id="TFY58564.1"/>
    </source>
</evidence>
<gene>
    <name evidence="2" type="ORF">EVJ58_g6343</name>
</gene>
<organism evidence="2 3">
    <name type="scientific">Rhodofomes roseus</name>
    <dbReference type="NCBI Taxonomy" id="34475"/>
    <lineage>
        <taxon>Eukaryota</taxon>
        <taxon>Fungi</taxon>
        <taxon>Dikarya</taxon>
        <taxon>Basidiomycota</taxon>
        <taxon>Agaricomycotina</taxon>
        <taxon>Agaricomycetes</taxon>
        <taxon>Polyporales</taxon>
        <taxon>Rhodofomes</taxon>
    </lineage>
</organism>
<protein>
    <recommendedName>
        <fullName evidence="4">Alpha/beta-hydrolase</fullName>
    </recommendedName>
</protein>
<feature type="compositionally biased region" description="Basic and acidic residues" evidence="1">
    <location>
        <begin position="346"/>
        <end position="357"/>
    </location>
</feature>
<reference evidence="2 3" key="1">
    <citation type="submission" date="2019-01" db="EMBL/GenBank/DDBJ databases">
        <title>Genome sequencing of the rare red list fungi Fomitopsis rosea.</title>
        <authorList>
            <person name="Buettner E."/>
            <person name="Kellner H."/>
        </authorList>
    </citation>
    <scope>NUCLEOTIDE SEQUENCE [LARGE SCALE GENOMIC DNA]</scope>
    <source>
        <strain evidence="2 3">DSM 105464</strain>
    </source>
</reference>
<sequence>MPYVDLVSGDDYASIWYDTNAPNGNVGGFDPAKPTVVMLHPLFLDSSWLYPQMDDHRLNSQFNVIVFDTRSTGRSIARPTGKFDLWVTAADLALCFYHLRLPAAHIFAPELNAYAALRFAVLFPELVLSLTLCNVPAQTEIRSVFEALEELCQLWAFSEDLESFEYSCKEVLDFFAQDAHPDLQDDLVAYWEVHYPPFRRTYVITNVNLLMNRTPLTPVELARITCPVFIIQAESSQTHPVVYAEQISQHLANVPGGSASIFPVKASQGYLSLMSASIVNQVFMKFLVRQPPARSDPLRLEEPLVDRMRTALSALGTVRNDPSIADRDPLSPLSFSCASAEIVRSQEETRTTYEKGQRTAFSPLGLDGRPLRKFSERKDHWLDGGADGFSYSSANNFRKKATKQKPPRRREELEPSIVLPPSEPVSEELQQVSRLRRATINPSAVDKQVIKGTMAKVVSTSQGVPSLPRLLR</sequence>
<evidence type="ECO:0000313" key="3">
    <source>
        <dbReference type="Proteomes" id="UP000298390"/>
    </source>
</evidence>
<dbReference type="Proteomes" id="UP000298390">
    <property type="component" value="Unassembled WGS sequence"/>
</dbReference>
<evidence type="ECO:0008006" key="4">
    <source>
        <dbReference type="Google" id="ProtNLM"/>
    </source>
</evidence>
<dbReference type="SUPFAM" id="SSF53474">
    <property type="entry name" value="alpha/beta-Hydrolases"/>
    <property type="match status" value="1"/>
</dbReference>
<evidence type="ECO:0000256" key="1">
    <source>
        <dbReference type="SAM" id="MobiDB-lite"/>
    </source>
</evidence>
<dbReference type="Gene3D" id="3.40.50.1820">
    <property type="entry name" value="alpha/beta hydrolase"/>
    <property type="match status" value="1"/>
</dbReference>
<comment type="caution">
    <text evidence="2">The sequence shown here is derived from an EMBL/GenBank/DDBJ whole genome shotgun (WGS) entry which is preliminary data.</text>
</comment>